<dbReference type="PANTHER" id="PTHR10871">
    <property type="entry name" value="30S RIBOSOMAL PROTEIN S13/40S RIBOSOMAL PROTEIN S18"/>
    <property type="match status" value="1"/>
</dbReference>
<feature type="compositionally biased region" description="Basic residues" evidence="9">
    <location>
        <begin position="102"/>
        <end position="126"/>
    </location>
</feature>
<comment type="function">
    <text evidence="7">Located at the top of the head of the 30S subunit, it contacts several helices of the 16S rRNA. In the 70S ribosome it contacts the 23S rRNA (bridge B1a) and protein L5 of the 50S subunit (bridge B1b), connecting the 2 subunits; these bridges are implicated in subunit movement. Contacts the tRNAs in the A and P-sites.</text>
</comment>
<dbReference type="SUPFAM" id="SSF46946">
    <property type="entry name" value="S13-like H2TH domain"/>
    <property type="match status" value="1"/>
</dbReference>
<keyword evidence="11" id="KW-1185">Reference proteome</keyword>
<comment type="caution">
    <text evidence="10">The sequence shown here is derived from an EMBL/GenBank/DDBJ whole genome shotgun (WGS) entry which is preliminary data.</text>
</comment>
<keyword evidence="7" id="KW-0820">tRNA-binding</keyword>
<dbReference type="InterPro" id="IPR019980">
    <property type="entry name" value="Ribosomal_uS13_bac-type"/>
</dbReference>
<feature type="region of interest" description="Disordered" evidence="9">
    <location>
        <begin position="98"/>
        <end position="126"/>
    </location>
</feature>
<evidence type="ECO:0000256" key="5">
    <source>
        <dbReference type="ARBA" id="ARBA00023274"/>
    </source>
</evidence>
<dbReference type="Gene3D" id="4.10.910.10">
    <property type="entry name" value="30s ribosomal protein s13, domain 2"/>
    <property type="match status" value="1"/>
</dbReference>
<evidence type="ECO:0000256" key="6">
    <source>
        <dbReference type="ARBA" id="ARBA00035166"/>
    </source>
</evidence>
<dbReference type="NCBIfam" id="TIGR03631">
    <property type="entry name" value="uS13_bact"/>
    <property type="match status" value="1"/>
</dbReference>
<dbReference type="Pfam" id="PF00416">
    <property type="entry name" value="Ribosomal_S13"/>
    <property type="match status" value="1"/>
</dbReference>
<dbReference type="InterPro" id="IPR010979">
    <property type="entry name" value="Ribosomal_uS13-like_H2TH"/>
</dbReference>
<dbReference type="InterPro" id="IPR027437">
    <property type="entry name" value="Rbsml_uS13_C"/>
</dbReference>
<accession>A0ABT0C538</accession>
<keyword evidence="2 7" id="KW-0699">rRNA-binding</keyword>
<evidence type="ECO:0000256" key="4">
    <source>
        <dbReference type="ARBA" id="ARBA00022980"/>
    </source>
</evidence>
<dbReference type="EMBL" id="JAKZMM010000057">
    <property type="protein sequence ID" value="MCJ2382114.1"/>
    <property type="molecule type" value="Genomic_DNA"/>
</dbReference>
<protein>
    <recommendedName>
        <fullName evidence="6 7">Small ribosomal subunit protein uS13</fullName>
    </recommendedName>
</protein>
<evidence type="ECO:0000256" key="1">
    <source>
        <dbReference type="ARBA" id="ARBA00008080"/>
    </source>
</evidence>
<dbReference type="PANTHER" id="PTHR10871:SF1">
    <property type="entry name" value="SMALL RIBOSOMAL SUBUNIT PROTEIN US13M"/>
    <property type="match status" value="1"/>
</dbReference>
<evidence type="ECO:0000313" key="10">
    <source>
        <dbReference type="EMBL" id="MCJ2382114.1"/>
    </source>
</evidence>
<reference evidence="10 11" key="1">
    <citation type="submission" date="2022-03" db="EMBL/GenBank/DDBJ databases">
        <title>Parabacteroides sp. nov. isolated from swine feces.</title>
        <authorList>
            <person name="Bak J.E."/>
        </authorList>
    </citation>
    <scope>NUCLEOTIDE SEQUENCE [LARGE SCALE GENOMIC DNA]</scope>
    <source>
        <strain evidence="10 11">AGMB00274</strain>
    </source>
</reference>
<dbReference type="InterPro" id="IPR018269">
    <property type="entry name" value="Ribosomal_uS13_CS"/>
</dbReference>
<keyword evidence="4 7" id="KW-0689">Ribosomal protein</keyword>
<dbReference type="InterPro" id="IPR001892">
    <property type="entry name" value="Ribosomal_uS13"/>
</dbReference>
<dbReference type="HAMAP" id="MF_01315">
    <property type="entry name" value="Ribosomal_uS13"/>
    <property type="match status" value="1"/>
</dbReference>
<evidence type="ECO:0000256" key="7">
    <source>
        <dbReference type="HAMAP-Rule" id="MF_01315"/>
    </source>
</evidence>
<name>A0ABT0C538_9BACT</name>
<comment type="subunit">
    <text evidence="7">Part of the 30S ribosomal subunit. Forms a loose heterodimer with protein S19. Forms two bridges to the 50S subunit in the 70S ribosome.</text>
</comment>
<evidence type="ECO:0000256" key="8">
    <source>
        <dbReference type="RuleBase" id="RU003830"/>
    </source>
</evidence>
<sequence>MAIRIVGVDLPQNKRGEVALTYIYGIGRSAANTILAKAGIDRDIKVQDWTDDQAAKVREIIGAEYKVEGDLRSEVQLNIKRLMDIGCYRGVRHRLGLPLRGQKTKNNSRTRKGKKKTVANKKKATK</sequence>
<gene>
    <name evidence="7 10" type="primary">rpsM</name>
    <name evidence="10" type="ORF">MUN53_16110</name>
</gene>
<evidence type="ECO:0000313" key="11">
    <source>
        <dbReference type="Proteomes" id="UP001165444"/>
    </source>
</evidence>
<organism evidence="10 11">
    <name type="scientific">Parabacteroides faecalis</name>
    <dbReference type="NCBI Taxonomy" id="2924040"/>
    <lineage>
        <taxon>Bacteria</taxon>
        <taxon>Pseudomonadati</taxon>
        <taxon>Bacteroidota</taxon>
        <taxon>Bacteroidia</taxon>
        <taxon>Bacteroidales</taxon>
        <taxon>Tannerellaceae</taxon>
        <taxon>Parabacteroides</taxon>
    </lineage>
</organism>
<evidence type="ECO:0000256" key="9">
    <source>
        <dbReference type="SAM" id="MobiDB-lite"/>
    </source>
</evidence>
<dbReference type="PROSITE" id="PS50159">
    <property type="entry name" value="RIBOSOMAL_S13_2"/>
    <property type="match status" value="1"/>
</dbReference>
<evidence type="ECO:0000256" key="3">
    <source>
        <dbReference type="ARBA" id="ARBA00022884"/>
    </source>
</evidence>
<comment type="similarity">
    <text evidence="1 7 8">Belongs to the universal ribosomal protein uS13 family.</text>
</comment>
<dbReference type="PIRSF" id="PIRSF002134">
    <property type="entry name" value="Ribosomal_S13"/>
    <property type="match status" value="1"/>
</dbReference>
<dbReference type="PROSITE" id="PS00646">
    <property type="entry name" value="RIBOSOMAL_S13_1"/>
    <property type="match status" value="1"/>
</dbReference>
<proteinExistence type="inferred from homology"/>
<keyword evidence="5 7" id="KW-0687">Ribonucleoprotein</keyword>
<dbReference type="Proteomes" id="UP001165444">
    <property type="component" value="Unassembled WGS sequence"/>
</dbReference>
<dbReference type="RefSeq" id="WP_022457111.1">
    <property type="nucleotide sequence ID" value="NZ_JAKZMM010000057.1"/>
</dbReference>
<dbReference type="Gene3D" id="1.10.8.50">
    <property type="match status" value="1"/>
</dbReference>
<keyword evidence="3 7" id="KW-0694">RNA-binding</keyword>
<evidence type="ECO:0000256" key="2">
    <source>
        <dbReference type="ARBA" id="ARBA00022730"/>
    </source>
</evidence>
<dbReference type="GO" id="GO:0005840">
    <property type="term" value="C:ribosome"/>
    <property type="evidence" value="ECO:0007669"/>
    <property type="project" value="UniProtKB-KW"/>
</dbReference>